<evidence type="ECO:0000313" key="10">
    <source>
        <dbReference type="EMBL" id="KAF7991225.1"/>
    </source>
</evidence>
<feature type="transmembrane region" description="Helical" evidence="8">
    <location>
        <begin position="30"/>
        <end position="53"/>
    </location>
</feature>
<evidence type="ECO:0000256" key="8">
    <source>
        <dbReference type="SAM" id="Phobius"/>
    </source>
</evidence>
<dbReference type="Proteomes" id="UP000639338">
    <property type="component" value="Unassembled WGS sequence"/>
</dbReference>
<feature type="transmembrane region" description="Helical" evidence="8">
    <location>
        <begin position="158"/>
        <end position="177"/>
    </location>
</feature>
<dbReference type="GO" id="GO:0005886">
    <property type="term" value="C:plasma membrane"/>
    <property type="evidence" value="ECO:0007669"/>
    <property type="project" value="UniProtKB-SubCell"/>
</dbReference>
<dbReference type="OrthoDB" id="6133115at2759"/>
<evidence type="ECO:0000256" key="2">
    <source>
        <dbReference type="ARBA" id="ARBA00022448"/>
    </source>
</evidence>
<feature type="transmembrane region" description="Helical" evidence="8">
    <location>
        <begin position="433"/>
        <end position="458"/>
    </location>
</feature>
<dbReference type="InterPro" id="IPR005829">
    <property type="entry name" value="Sugar_transporter_CS"/>
</dbReference>
<evidence type="ECO:0000256" key="3">
    <source>
        <dbReference type="ARBA" id="ARBA00022475"/>
    </source>
</evidence>
<evidence type="ECO:0000256" key="4">
    <source>
        <dbReference type="ARBA" id="ARBA00022597"/>
    </source>
</evidence>
<keyword evidence="6 8" id="KW-1133">Transmembrane helix</keyword>
<evidence type="ECO:0000256" key="5">
    <source>
        <dbReference type="ARBA" id="ARBA00022692"/>
    </source>
</evidence>
<evidence type="ECO:0000256" key="6">
    <source>
        <dbReference type="ARBA" id="ARBA00022989"/>
    </source>
</evidence>
<comment type="caution">
    <text evidence="10">The sequence shown here is derived from an EMBL/GenBank/DDBJ whole genome shotgun (WGS) entry which is preliminary data.</text>
</comment>
<dbReference type="EMBL" id="JACMRX010000004">
    <property type="protein sequence ID" value="KAF7991225.1"/>
    <property type="molecule type" value="Genomic_DNA"/>
</dbReference>
<dbReference type="InterPro" id="IPR036259">
    <property type="entry name" value="MFS_trans_sf"/>
</dbReference>
<keyword evidence="4" id="KW-0762">Sugar transport</keyword>
<evidence type="ECO:0000259" key="9">
    <source>
        <dbReference type="PROSITE" id="PS50850"/>
    </source>
</evidence>
<dbReference type="PANTHER" id="PTHR48021">
    <property type="match status" value="1"/>
</dbReference>
<feature type="transmembrane region" description="Helical" evidence="8">
    <location>
        <begin position="371"/>
        <end position="395"/>
    </location>
</feature>
<feature type="transmembrane region" description="Helical" evidence="8">
    <location>
        <begin position="183"/>
        <end position="204"/>
    </location>
</feature>
<feature type="transmembrane region" description="Helical" evidence="8">
    <location>
        <begin position="407"/>
        <end position="427"/>
    </location>
</feature>
<evidence type="ECO:0000256" key="7">
    <source>
        <dbReference type="ARBA" id="ARBA00023136"/>
    </source>
</evidence>
<proteinExistence type="predicted"/>
<name>A0A834XSS2_APHGI</name>
<dbReference type="PROSITE" id="PS50850">
    <property type="entry name" value="MFS"/>
    <property type="match status" value="1"/>
</dbReference>
<comment type="subcellular location">
    <subcellularLocation>
        <location evidence="1">Cell membrane</location>
        <topology evidence="1">Multi-pass membrane protein</topology>
    </subcellularLocation>
</comment>
<dbReference type="FunFam" id="1.20.1250.20:FF:000218">
    <property type="entry name" value="facilitated trehalose transporter Tret1"/>
    <property type="match status" value="1"/>
</dbReference>
<dbReference type="Gene3D" id="1.20.1250.20">
    <property type="entry name" value="MFS general substrate transporter like domains"/>
    <property type="match status" value="1"/>
</dbReference>
<keyword evidence="5 8" id="KW-0812">Transmembrane</keyword>
<accession>A0A834XSS2</accession>
<keyword evidence="11" id="KW-1185">Reference proteome</keyword>
<dbReference type="AlphaFoldDB" id="A0A834XSS2"/>
<dbReference type="PROSITE" id="PS00217">
    <property type="entry name" value="SUGAR_TRANSPORT_2"/>
    <property type="match status" value="1"/>
</dbReference>
<gene>
    <name evidence="10" type="ORF">HCN44_002787</name>
</gene>
<dbReference type="GO" id="GO:0022857">
    <property type="term" value="F:transmembrane transporter activity"/>
    <property type="evidence" value="ECO:0007669"/>
    <property type="project" value="InterPro"/>
</dbReference>
<sequence length="491" mass="54835">MSTDKNNNSDLHECKVKNKISKLRQAIPQFCAVGAENLLLVTLGSTIGFSSILIPELTKDKTDIFLDRDDESWISSMNLFTAPFGCLLSGLASTYFGRKTTMQLAMFPYILSWLIFYLSTTKQMLFIALVLAGLNNGIVEASVLTYVAEVSQPHLRGILSSTLSVAVILGFLTQSLTTTLTNWRTTCLVNITYPVIGFIAFCLVPESPYWLAEKQQIVNAEKALCWLRGWVSSCQIKNELEIICISVKPKDNKHKNKKHWKEFTKQTFISPFILVIVCFVIVNFAGSVCIQTYSVEIFKELNTPIGIKIAPVYLILAQLIGTIICVVSIFFTGKRTINFISIAGGGLCSLGISIYIYLVEFNFIHENKYTWLPSLLLIGTAFISHIGIRLLVWIIVGEVFPSKVKSIATSVSVAINYAFSGIANKTYLGLKDIIGLSGTFMLYAIIYFIGLVALYFMLPETEGKTLQEIQQHYSGIHKLNKNQQKEQKILI</sequence>
<dbReference type="InterPro" id="IPR020846">
    <property type="entry name" value="MFS_dom"/>
</dbReference>
<dbReference type="SUPFAM" id="SSF103473">
    <property type="entry name" value="MFS general substrate transporter"/>
    <property type="match status" value="1"/>
</dbReference>
<dbReference type="PANTHER" id="PTHR48021:SF39">
    <property type="entry name" value="MAJOR FACILITATOR SUPERFAMILY (MFS) PROFILE DOMAIN-CONTAINING PROTEIN"/>
    <property type="match status" value="1"/>
</dbReference>
<keyword evidence="7 8" id="KW-0472">Membrane</keyword>
<keyword evidence="2" id="KW-0813">Transport</keyword>
<reference evidence="10 11" key="1">
    <citation type="submission" date="2020-08" db="EMBL/GenBank/DDBJ databases">
        <title>Aphidius gifuensis genome sequencing and assembly.</title>
        <authorList>
            <person name="Du Z."/>
        </authorList>
    </citation>
    <scope>NUCLEOTIDE SEQUENCE [LARGE SCALE GENOMIC DNA]</scope>
    <source>
        <strain evidence="10">YNYX2018</strain>
        <tissue evidence="10">Adults</tissue>
    </source>
</reference>
<organism evidence="10 11">
    <name type="scientific">Aphidius gifuensis</name>
    <name type="common">Parasitoid wasp</name>
    <dbReference type="NCBI Taxonomy" id="684658"/>
    <lineage>
        <taxon>Eukaryota</taxon>
        <taxon>Metazoa</taxon>
        <taxon>Ecdysozoa</taxon>
        <taxon>Arthropoda</taxon>
        <taxon>Hexapoda</taxon>
        <taxon>Insecta</taxon>
        <taxon>Pterygota</taxon>
        <taxon>Neoptera</taxon>
        <taxon>Endopterygota</taxon>
        <taxon>Hymenoptera</taxon>
        <taxon>Apocrita</taxon>
        <taxon>Ichneumonoidea</taxon>
        <taxon>Braconidae</taxon>
        <taxon>Aphidiinae</taxon>
        <taxon>Aphidius</taxon>
    </lineage>
</organism>
<feature type="domain" description="Major facilitator superfamily (MFS) profile" evidence="9">
    <location>
        <begin position="30"/>
        <end position="462"/>
    </location>
</feature>
<protein>
    <recommendedName>
        <fullName evidence="9">Major facilitator superfamily (MFS) profile domain-containing protein</fullName>
    </recommendedName>
</protein>
<feature type="transmembrane region" description="Helical" evidence="8">
    <location>
        <begin position="313"/>
        <end position="332"/>
    </location>
</feature>
<feature type="transmembrane region" description="Helical" evidence="8">
    <location>
        <begin position="339"/>
        <end position="359"/>
    </location>
</feature>
<feature type="transmembrane region" description="Helical" evidence="8">
    <location>
        <begin position="268"/>
        <end position="293"/>
    </location>
</feature>
<keyword evidence="3" id="KW-1003">Cell membrane</keyword>
<evidence type="ECO:0000256" key="1">
    <source>
        <dbReference type="ARBA" id="ARBA00004651"/>
    </source>
</evidence>
<feature type="transmembrane region" description="Helical" evidence="8">
    <location>
        <begin position="104"/>
        <end position="120"/>
    </location>
</feature>
<dbReference type="InterPro" id="IPR005828">
    <property type="entry name" value="MFS_sugar_transport-like"/>
</dbReference>
<feature type="transmembrane region" description="Helical" evidence="8">
    <location>
        <begin position="126"/>
        <end position="146"/>
    </location>
</feature>
<feature type="transmembrane region" description="Helical" evidence="8">
    <location>
        <begin position="73"/>
        <end position="92"/>
    </location>
</feature>
<dbReference type="InterPro" id="IPR050549">
    <property type="entry name" value="MFS_Trehalose_Transporter"/>
</dbReference>
<evidence type="ECO:0000313" key="11">
    <source>
        <dbReference type="Proteomes" id="UP000639338"/>
    </source>
</evidence>
<dbReference type="Pfam" id="PF00083">
    <property type="entry name" value="Sugar_tr"/>
    <property type="match status" value="1"/>
</dbReference>